<proteinExistence type="predicted"/>
<gene>
    <name evidence="1" type="ORF">Vadar_016410</name>
</gene>
<accession>A0ACB7XZE8</accession>
<name>A0ACB7XZE8_9ERIC</name>
<evidence type="ECO:0000313" key="1">
    <source>
        <dbReference type="EMBL" id="KAH7846646.1"/>
    </source>
</evidence>
<comment type="caution">
    <text evidence="1">The sequence shown here is derived from an EMBL/GenBank/DDBJ whole genome shotgun (WGS) entry which is preliminary data.</text>
</comment>
<evidence type="ECO:0000313" key="2">
    <source>
        <dbReference type="Proteomes" id="UP000828048"/>
    </source>
</evidence>
<dbReference type="EMBL" id="CM037155">
    <property type="protein sequence ID" value="KAH7846646.1"/>
    <property type="molecule type" value="Genomic_DNA"/>
</dbReference>
<keyword evidence="2" id="KW-1185">Reference proteome</keyword>
<reference evidence="1 2" key="1">
    <citation type="journal article" date="2021" name="Hortic Res">
        <title>High-quality reference genome and annotation aids understanding of berry development for evergreen blueberry (Vaccinium darrowii).</title>
        <authorList>
            <person name="Yu J."/>
            <person name="Hulse-Kemp A.M."/>
            <person name="Babiker E."/>
            <person name="Staton M."/>
        </authorList>
    </citation>
    <scope>NUCLEOTIDE SEQUENCE [LARGE SCALE GENOMIC DNA]</scope>
    <source>
        <strain evidence="2">cv. NJ 8807/NJ 8810</strain>
        <tissue evidence="1">Young leaf</tissue>
    </source>
</reference>
<dbReference type="Proteomes" id="UP000828048">
    <property type="component" value="Chromosome 5"/>
</dbReference>
<sequence length="420" mass="47118">MTTANDCLKRLKGTTLTEEEKTSSNKCLEPLTEKAPAENINAVAASMDLLPDGILSDIMSLLTIRDAVRTSVLARRWRFLGTSLPNLNFDWPSVLGIRDDPHPRFCEKSTNNFHKSQDRFVRTVDHILNNYVGAAKKPFECKHKEYYVFPCHLLPPSGESKLKQLFLQSSVLGPDLNDRFSSLITLKLFDVPLAQIDAERIFSYCLILESLNLELCSLPVTLAVSSSLLRLKSLTVWSCFEVKEIELSAPNLTTFEYSGVWVSFSFLEVGNLEKLQFVVKCDRGLGYVFNQLGKVVPHVKALLVISETEWIDSFAYTNASESAKLGGLSHKHLTEVKLGGYCGSESQILFLEQLVEYAAVLELLRISLGTRFYRGGICWFAKCNGRREVDLKKVAKKLQESATSKKAVIKVSIQELFTCP</sequence>
<protein>
    <submittedName>
        <fullName evidence="1">Uncharacterized protein</fullName>
    </submittedName>
</protein>
<organism evidence="1 2">
    <name type="scientific">Vaccinium darrowii</name>
    <dbReference type="NCBI Taxonomy" id="229202"/>
    <lineage>
        <taxon>Eukaryota</taxon>
        <taxon>Viridiplantae</taxon>
        <taxon>Streptophyta</taxon>
        <taxon>Embryophyta</taxon>
        <taxon>Tracheophyta</taxon>
        <taxon>Spermatophyta</taxon>
        <taxon>Magnoliopsida</taxon>
        <taxon>eudicotyledons</taxon>
        <taxon>Gunneridae</taxon>
        <taxon>Pentapetalae</taxon>
        <taxon>asterids</taxon>
        <taxon>Ericales</taxon>
        <taxon>Ericaceae</taxon>
        <taxon>Vaccinioideae</taxon>
        <taxon>Vaccinieae</taxon>
        <taxon>Vaccinium</taxon>
    </lineage>
</organism>